<dbReference type="RefSeq" id="WP_208341001.1">
    <property type="nucleotide sequence ID" value="NZ_JAENQO010000007.1"/>
</dbReference>
<dbReference type="Proteomes" id="UP000668068">
    <property type="component" value="Unassembled WGS sequence"/>
</dbReference>
<organism evidence="1 2">
    <name type="scientific">Clostridium perfringens</name>
    <dbReference type="NCBI Taxonomy" id="1502"/>
    <lineage>
        <taxon>Bacteria</taxon>
        <taxon>Bacillati</taxon>
        <taxon>Bacillota</taxon>
        <taxon>Clostridia</taxon>
        <taxon>Eubacteriales</taxon>
        <taxon>Clostridiaceae</taxon>
        <taxon>Clostridium</taxon>
    </lineage>
</organism>
<protein>
    <submittedName>
        <fullName evidence="1">Uncharacterized protein</fullName>
    </submittedName>
</protein>
<sequence>MKIYYAHHMWKYNTEEERMEIEAIKRIFPNSDIINPNGSVIETGNEAEAMEQCFNFIRESDILIFTTLSNKVFGRGVYDEVSLALKLGMKVFLLKKDTLLKINDINSICEIIIDKTKSNREYAKLLI</sequence>
<evidence type="ECO:0000313" key="1">
    <source>
        <dbReference type="EMBL" id="MBO3359585.1"/>
    </source>
</evidence>
<proteinExistence type="predicted"/>
<evidence type="ECO:0000313" key="2">
    <source>
        <dbReference type="Proteomes" id="UP000668068"/>
    </source>
</evidence>
<gene>
    <name evidence="1" type="ORF">JJB47_12455</name>
</gene>
<dbReference type="AlphaFoldDB" id="A0AAW4IZD4"/>
<name>A0AAW4IZD4_CLOPF</name>
<dbReference type="Gene3D" id="3.40.50.450">
    <property type="match status" value="1"/>
</dbReference>
<comment type="caution">
    <text evidence="1">The sequence shown here is derived from an EMBL/GenBank/DDBJ whole genome shotgun (WGS) entry which is preliminary data.</text>
</comment>
<accession>A0AAW4IZD4</accession>
<dbReference type="EMBL" id="JAENQP010000007">
    <property type="protein sequence ID" value="MBO3359585.1"/>
    <property type="molecule type" value="Genomic_DNA"/>
</dbReference>
<reference evidence="1" key="1">
    <citation type="submission" date="2020-12" db="EMBL/GenBank/DDBJ databases">
        <title>Comparative genomics of Clostridium perfringens reveals patterns of host-associated phylogenetic clades and virulence factors.</title>
        <authorList>
            <person name="Smith A.H."/>
            <person name="Geier R."/>
        </authorList>
    </citation>
    <scope>NUCLEOTIDE SEQUENCE</scope>
    <source>
        <strain evidence="1">CHD30677R</strain>
    </source>
</reference>